<dbReference type="AlphaFoldDB" id="A0A072N569"/>
<dbReference type="EMBL" id="ANIE01000002">
    <property type="protein sequence ID" value="KEF32879.1"/>
    <property type="molecule type" value="Genomic_DNA"/>
</dbReference>
<comment type="caution">
    <text evidence="1">The sequence shown here is derived from an EMBL/GenBank/DDBJ whole genome shotgun (WGS) entry which is preliminary data.</text>
</comment>
<evidence type="ECO:0000313" key="1">
    <source>
        <dbReference type="EMBL" id="KEF32879.1"/>
    </source>
</evidence>
<protein>
    <submittedName>
        <fullName evidence="1">Uncharacterized protein</fullName>
    </submittedName>
</protein>
<keyword evidence="2" id="KW-1185">Reference proteome</keyword>
<accession>A0A072N569</accession>
<organism evidence="1 2">
    <name type="scientific">Marinobacter nitratireducens</name>
    <dbReference type="NCBI Taxonomy" id="1137280"/>
    <lineage>
        <taxon>Bacteria</taxon>
        <taxon>Pseudomonadati</taxon>
        <taxon>Pseudomonadota</taxon>
        <taxon>Gammaproteobacteria</taxon>
        <taxon>Pseudomonadales</taxon>
        <taxon>Marinobacteraceae</taxon>
        <taxon>Marinobacter</taxon>
    </lineage>
</organism>
<dbReference type="PATRIC" id="fig|1137280.3.peg.258"/>
<proteinExistence type="predicted"/>
<reference evidence="1 2" key="1">
    <citation type="submission" date="2012-12" db="EMBL/GenBank/DDBJ databases">
        <title>Genome assembly of Marinobacter sp. AK21.</title>
        <authorList>
            <person name="Khatri I."/>
            <person name="Kumar R."/>
            <person name="Vaidya B."/>
            <person name="Subramanian S."/>
            <person name="Pinnaka A."/>
        </authorList>
    </citation>
    <scope>NUCLEOTIDE SEQUENCE [LARGE SCALE GENOMIC DNA]</scope>
    <source>
        <strain evidence="1 2">AK21</strain>
    </source>
</reference>
<sequence>MDFEGKYIHESRVCAQVVECHPYQAGYRVSVQFSYCLDKKRYSRAVDNALSRIEGIYNRLAG</sequence>
<name>A0A072N569_9GAMM</name>
<gene>
    <name evidence="1" type="ORF">D777_00441</name>
</gene>
<evidence type="ECO:0000313" key="2">
    <source>
        <dbReference type="Proteomes" id="UP000035057"/>
    </source>
</evidence>
<dbReference type="Proteomes" id="UP000035057">
    <property type="component" value="Unassembled WGS sequence"/>
</dbReference>